<organism evidence="1 2">
    <name type="scientific">Sorghum bicolor</name>
    <name type="common">Sorghum</name>
    <name type="synonym">Sorghum vulgare</name>
    <dbReference type="NCBI Taxonomy" id="4558"/>
    <lineage>
        <taxon>Eukaryota</taxon>
        <taxon>Viridiplantae</taxon>
        <taxon>Streptophyta</taxon>
        <taxon>Embryophyta</taxon>
        <taxon>Tracheophyta</taxon>
        <taxon>Spermatophyta</taxon>
        <taxon>Magnoliopsida</taxon>
        <taxon>Liliopsida</taxon>
        <taxon>Poales</taxon>
        <taxon>Poaceae</taxon>
        <taxon>PACMAD clade</taxon>
        <taxon>Panicoideae</taxon>
        <taxon>Andropogonodae</taxon>
        <taxon>Andropogoneae</taxon>
        <taxon>Sorghinae</taxon>
        <taxon>Sorghum</taxon>
    </lineage>
</organism>
<dbReference type="Proteomes" id="UP000807115">
    <property type="component" value="Chromosome 9"/>
</dbReference>
<accession>A0A921Q9E3</accession>
<evidence type="ECO:0000313" key="1">
    <source>
        <dbReference type="EMBL" id="KAG0517548.1"/>
    </source>
</evidence>
<name>A0A921Q9E3_SORBI</name>
<sequence>MRGIACRHATAVPAFRGCHGQVPPAGDGEEASIAYCPRSPMACVPTGQQIRHVCCYSRQTHGGQVPCSNKSDTSLKGCRKHQRLQRSLGL</sequence>
<evidence type="ECO:0000313" key="2">
    <source>
        <dbReference type="Proteomes" id="UP000807115"/>
    </source>
</evidence>
<comment type="caution">
    <text evidence="1">The sequence shown here is derived from an EMBL/GenBank/DDBJ whole genome shotgun (WGS) entry which is preliminary data.</text>
</comment>
<reference evidence="1" key="2">
    <citation type="submission" date="2020-10" db="EMBL/GenBank/DDBJ databases">
        <authorList>
            <person name="Cooper E.A."/>
            <person name="Brenton Z.W."/>
            <person name="Flinn B.S."/>
            <person name="Jenkins J."/>
            <person name="Shu S."/>
            <person name="Flowers D."/>
            <person name="Luo F."/>
            <person name="Wang Y."/>
            <person name="Xia P."/>
            <person name="Barry K."/>
            <person name="Daum C."/>
            <person name="Lipzen A."/>
            <person name="Yoshinaga Y."/>
            <person name="Schmutz J."/>
            <person name="Saski C."/>
            <person name="Vermerris W."/>
            <person name="Kresovich S."/>
        </authorList>
    </citation>
    <scope>NUCLEOTIDE SEQUENCE</scope>
</reference>
<protein>
    <submittedName>
        <fullName evidence="1">Uncharacterized protein</fullName>
    </submittedName>
</protein>
<proteinExistence type="predicted"/>
<gene>
    <name evidence="1" type="ORF">BDA96_09G098700</name>
</gene>
<dbReference type="EMBL" id="CM027688">
    <property type="protein sequence ID" value="KAG0517548.1"/>
    <property type="molecule type" value="Genomic_DNA"/>
</dbReference>
<dbReference type="AlphaFoldDB" id="A0A921Q9E3"/>
<reference evidence="1" key="1">
    <citation type="journal article" date="2019" name="BMC Genomics">
        <title>A new reference genome for Sorghum bicolor reveals high levels of sequence similarity between sweet and grain genotypes: implications for the genetics of sugar metabolism.</title>
        <authorList>
            <person name="Cooper E.A."/>
            <person name="Brenton Z.W."/>
            <person name="Flinn B.S."/>
            <person name="Jenkins J."/>
            <person name="Shu S."/>
            <person name="Flowers D."/>
            <person name="Luo F."/>
            <person name="Wang Y."/>
            <person name="Xia P."/>
            <person name="Barry K."/>
            <person name="Daum C."/>
            <person name="Lipzen A."/>
            <person name="Yoshinaga Y."/>
            <person name="Schmutz J."/>
            <person name="Saski C."/>
            <person name="Vermerris W."/>
            <person name="Kresovich S."/>
        </authorList>
    </citation>
    <scope>NUCLEOTIDE SEQUENCE</scope>
</reference>